<accession>A0A4R4DT91</accession>
<gene>
    <name evidence="5" type="ORF">EXY23_05445</name>
</gene>
<feature type="domain" description="HTH araC/xylS-type" evidence="4">
    <location>
        <begin position="483"/>
        <end position="582"/>
    </location>
</feature>
<dbReference type="SUPFAM" id="SSF46689">
    <property type="entry name" value="Homeodomain-like"/>
    <property type="match status" value="1"/>
</dbReference>
<evidence type="ECO:0000313" key="6">
    <source>
        <dbReference type="Proteomes" id="UP000295023"/>
    </source>
</evidence>
<dbReference type="EMBL" id="SKBM01000004">
    <property type="protein sequence ID" value="TCZ64823.1"/>
    <property type="molecule type" value="Genomic_DNA"/>
</dbReference>
<dbReference type="SMART" id="SM00342">
    <property type="entry name" value="HTH_ARAC"/>
    <property type="match status" value="1"/>
</dbReference>
<dbReference type="PANTHER" id="PTHR46796:SF6">
    <property type="entry name" value="ARAC SUBFAMILY"/>
    <property type="match status" value="1"/>
</dbReference>
<dbReference type="PROSITE" id="PS00041">
    <property type="entry name" value="HTH_ARAC_FAMILY_1"/>
    <property type="match status" value="1"/>
</dbReference>
<dbReference type="GO" id="GO:0003700">
    <property type="term" value="F:DNA-binding transcription factor activity"/>
    <property type="evidence" value="ECO:0007669"/>
    <property type="project" value="InterPro"/>
</dbReference>
<reference evidence="5 6" key="1">
    <citation type="submission" date="2019-03" db="EMBL/GenBank/DDBJ databases">
        <title>Paracraurococcus aquatilis NE82 genome sequence.</title>
        <authorList>
            <person name="Zhao Y."/>
            <person name="Du Z."/>
        </authorList>
    </citation>
    <scope>NUCLEOTIDE SEQUENCE [LARGE SCALE GENOMIC DNA]</scope>
    <source>
        <strain evidence="5 6">NE82</strain>
    </source>
</reference>
<keyword evidence="1" id="KW-0805">Transcription regulation</keyword>
<dbReference type="AlphaFoldDB" id="A0A4R4DT91"/>
<proteinExistence type="predicted"/>
<dbReference type="PANTHER" id="PTHR46796">
    <property type="entry name" value="HTH-TYPE TRANSCRIPTIONAL ACTIVATOR RHAS-RELATED"/>
    <property type="match status" value="1"/>
</dbReference>
<organism evidence="5 6">
    <name type="scientific">Roseicella aquatilis</name>
    <dbReference type="NCBI Taxonomy" id="2527868"/>
    <lineage>
        <taxon>Bacteria</taxon>
        <taxon>Pseudomonadati</taxon>
        <taxon>Pseudomonadota</taxon>
        <taxon>Alphaproteobacteria</taxon>
        <taxon>Acetobacterales</taxon>
        <taxon>Roseomonadaceae</taxon>
        <taxon>Roseicella</taxon>
    </lineage>
</organism>
<dbReference type="PRINTS" id="PR00032">
    <property type="entry name" value="HTHARAC"/>
</dbReference>
<evidence type="ECO:0000259" key="4">
    <source>
        <dbReference type="PROSITE" id="PS01124"/>
    </source>
</evidence>
<dbReference type="InterPro" id="IPR050204">
    <property type="entry name" value="AraC_XylS_family_regulators"/>
</dbReference>
<evidence type="ECO:0000313" key="5">
    <source>
        <dbReference type="EMBL" id="TCZ64823.1"/>
    </source>
</evidence>
<dbReference type="Gene3D" id="1.10.10.60">
    <property type="entry name" value="Homeodomain-like"/>
    <property type="match status" value="1"/>
</dbReference>
<dbReference type="Pfam" id="PF12833">
    <property type="entry name" value="HTH_18"/>
    <property type="match status" value="1"/>
</dbReference>
<dbReference type="InterPro" id="IPR018062">
    <property type="entry name" value="HTH_AraC-typ_CS"/>
</dbReference>
<sequence length="612" mass="65503">MRGASPCRGSRAHAPRQARCRPAALPYCSTTSPTTCSPCCLLKVSALSCFSGVWMTATPRPMSIATIRLAGKRDCMAFSSITSSTPRGVLPSLARRITSARMSGASSLSSAVWNSREPMLDCAAAGSAAATRAKPARAGQIIFGQCSTVFLLLRSPGPSCPVGVGAGRGHAPVRRLYRLPATEAWAWHPRFAPLVPNRVTCLAPRACIGFPASRSSGTQAGCGSRCPVPGGVSAGRSTAQGVSAMHVSALPRPCIGPFDQPMSLDGAHQPPRLQPVHAFSTASVEPARQFEAWQALCGAFLELTVPGDPRAGYAARCTTWKLGPLALASVTAPETRHRRTLPQIRRDAIDHWVIRLPHHGIQRIRTGTGSAEMPAGLPFVLSLARALEGERSDLAWTDLFVPRDLFPGLSTVIDRSLHRPLGSSLGLLLSQYLGALNLQLPGLTEAELPRLVTATRAMVSACIAPSPETRDAAAPLLDQARLERARNAIRQNMRSPTLTPKRLCRLVGMSRSQLYRLFEPMGGVARHIQAERLREAHRALADPDNARDIHEIAEDLGFFDASAFSRIFRREYGCKPSDVRAAALSGTGEIPLRQSPAQAPAGTLTALLRALR</sequence>
<evidence type="ECO:0000256" key="2">
    <source>
        <dbReference type="ARBA" id="ARBA00023125"/>
    </source>
</evidence>
<dbReference type="Proteomes" id="UP000295023">
    <property type="component" value="Unassembled WGS sequence"/>
</dbReference>
<comment type="caution">
    <text evidence="5">The sequence shown here is derived from an EMBL/GenBank/DDBJ whole genome shotgun (WGS) entry which is preliminary data.</text>
</comment>
<keyword evidence="3" id="KW-0804">Transcription</keyword>
<dbReference type="PROSITE" id="PS01124">
    <property type="entry name" value="HTH_ARAC_FAMILY_2"/>
    <property type="match status" value="1"/>
</dbReference>
<evidence type="ECO:0000256" key="1">
    <source>
        <dbReference type="ARBA" id="ARBA00023015"/>
    </source>
</evidence>
<keyword evidence="6" id="KW-1185">Reference proteome</keyword>
<protein>
    <submittedName>
        <fullName evidence="5">AraC family transcriptional regulator</fullName>
    </submittedName>
</protein>
<keyword evidence="2" id="KW-0238">DNA-binding</keyword>
<dbReference type="InterPro" id="IPR009057">
    <property type="entry name" value="Homeodomain-like_sf"/>
</dbReference>
<dbReference type="GO" id="GO:0043565">
    <property type="term" value="F:sequence-specific DNA binding"/>
    <property type="evidence" value="ECO:0007669"/>
    <property type="project" value="InterPro"/>
</dbReference>
<dbReference type="InterPro" id="IPR020449">
    <property type="entry name" value="Tscrpt_reg_AraC-type_HTH"/>
</dbReference>
<dbReference type="OrthoDB" id="5295469at2"/>
<name>A0A4R4DT91_9PROT</name>
<evidence type="ECO:0000256" key="3">
    <source>
        <dbReference type="ARBA" id="ARBA00023163"/>
    </source>
</evidence>
<dbReference type="InterPro" id="IPR018060">
    <property type="entry name" value="HTH_AraC"/>
</dbReference>